<dbReference type="AlphaFoldDB" id="A0AAV4RQ16"/>
<keyword evidence="2" id="KW-1185">Reference proteome</keyword>
<gene>
    <name evidence="1" type="ORF">CDAR_510271</name>
</gene>
<proteinExistence type="predicted"/>
<sequence length="115" mass="13089">MPDIWSPHSVVSDAVRFDEYVITVIQDSSDCNPRLRYRIRRSVTVWLVKLQLNAFPERQCLYPQMPLGHGVTQLAALVFEVMNRRLKYWSSVFSKPVAPAHTILPAVCSNNTCAA</sequence>
<dbReference type="Proteomes" id="UP001054837">
    <property type="component" value="Unassembled WGS sequence"/>
</dbReference>
<reference evidence="1 2" key="1">
    <citation type="submission" date="2021-06" db="EMBL/GenBank/DDBJ databases">
        <title>Caerostris darwini draft genome.</title>
        <authorList>
            <person name="Kono N."/>
            <person name="Arakawa K."/>
        </authorList>
    </citation>
    <scope>NUCLEOTIDE SEQUENCE [LARGE SCALE GENOMIC DNA]</scope>
</reference>
<protein>
    <submittedName>
        <fullName evidence="1">Uncharacterized protein</fullName>
    </submittedName>
</protein>
<dbReference type="EMBL" id="BPLQ01006492">
    <property type="protein sequence ID" value="GIY22896.1"/>
    <property type="molecule type" value="Genomic_DNA"/>
</dbReference>
<evidence type="ECO:0000313" key="2">
    <source>
        <dbReference type="Proteomes" id="UP001054837"/>
    </source>
</evidence>
<organism evidence="1 2">
    <name type="scientific">Caerostris darwini</name>
    <dbReference type="NCBI Taxonomy" id="1538125"/>
    <lineage>
        <taxon>Eukaryota</taxon>
        <taxon>Metazoa</taxon>
        <taxon>Ecdysozoa</taxon>
        <taxon>Arthropoda</taxon>
        <taxon>Chelicerata</taxon>
        <taxon>Arachnida</taxon>
        <taxon>Araneae</taxon>
        <taxon>Araneomorphae</taxon>
        <taxon>Entelegynae</taxon>
        <taxon>Araneoidea</taxon>
        <taxon>Araneidae</taxon>
        <taxon>Caerostris</taxon>
    </lineage>
</organism>
<comment type="caution">
    <text evidence="1">The sequence shown here is derived from an EMBL/GenBank/DDBJ whole genome shotgun (WGS) entry which is preliminary data.</text>
</comment>
<accession>A0AAV4RQ16</accession>
<evidence type="ECO:0000313" key="1">
    <source>
        <dbReference type="EMBL" id="GIY22896.1"/>
    </source>
</evidence>
<name>A0AAV4RQ16_9ARAC</name>